<evidence type="ECO:0000256" key="1">
    <source>
        <dbReference type="ARBA" id="ARBA00007031"/>
    </source>
</evidence>
<comment type="similarity">
    <text evidence="1">Belongs to the ros/MucR family.</text>
</comment>
<dbReference type="RefSeq" id="WP_373654739.1">
    <property type="nucleotide sequence ID" value="NZ_JBGUAW010000002.1"/>
</dbReference>
<proteinExistence type="inferred from homology"/>
<organism evidence="3 4">
    <name type="scientific">Thiohalorhabdus methylotrophus</name>
    <dbReference type="NCBI Taxonomy" id="3242694"/>
    <lineage>
        <taxon>Bacteria</taxon>
        <taxon>Pseudomonadati</taxon>
        <taxon>Pseudomonadota</taxon>
        <taxon>Gammaproteobacteria</taxon>
        <taxon>Thiohalorhabdales</taxon>
        <taxon>Thiohalorhabdaceae</taxon>
        <taxon>Thiohalorhabdus</taxon>
    </lineage>
</organism>
<dbReference type="InterPro" id="IPR008807">
    <property type="entry name" value="ROS_MUCR"/>
</dbReference>
<protein>
    <submittedName>
        <fullName evidence="3">MucR family transcriptional regulator</fullName>
    </submittedName>
</protein>
<evidence type="ECO:0000256" key="2">
    <source>
        <dbReference type="SAM" id="MobiDB-lite"/>
    </source>
</evidence>
<dbReference type="Gene3D" id="1.10.10.1550">
    <property type="entry name" value="ROS/MUCR transcriptional regulator protein"/>
    <property type="match status" value="1"/>
</dbReference>
<feature type="region of interest" description="Disordered" evidence="2">
    <location>
        <begin position="43"/>
        <end position="69"/>
    </location>
</feature>
<reference evidence="3 4" key="1">
    <citation type="submission" date="2024-08" db="EMBL/GenBank/DDBJ databases">
        <title>Whole-genome sequencing of halo(alkali)philic microorganisms from hypersaline lakes.</title>
        <authorList>
            <person name="Sorokin D.Y."/>
            <person name="Merkel A.Y."/>
            <person name="Messina E."/>
            <person name="Yakimov M."/>
        </authorList>
    </citation>
    <scope>NUCLEOTIDE SEQUENCE [LARGE SCALE GENOMIC DNA]</scope>
    <source>
        <strain evidence="3 4">Cl-TMA</strain>
    </source>
</reference>
<name>A0ABV4TRJ7_9GAMM</name>
<evidence type="ECO:0000313" key="4">
    <source>
        <dbReference type="Proteomes" id="UP001575181"/>
    </source>
</evidence>
<comment type="caution">
    <text evidence="3">The sequence shown here is derived from an EMBL/GenBank/DDBJ whole genome shotgun (WGS) entry which is preliminary data.</text>
</comment>
<dbReference type="Proteomes" id="UP001575181">
    <property type="component" value="Unassembled WGS sequence"/>
</dbReference>
<sequence length="150" mass="16412">MGTRELAAQIAANYAANAESAQEVIQLLQESYSTLVKMEGEGAIPAPEGEAEGVEEGGSEKREPIMSPQKAIGKDALTCLVCGKSFKTLKRHLNNAHGMTPQQYREAFDLDRDYPLVAPNLSEQRAKVAKERGLGERLAEARRKQREGQS</sequence>
<dbReference type="EMBL" id="JBGUAW010000002">
    <property type="protein sequence ID" value="MFA9459958.1"/>
    <property type="molecule type" value="Genomic_DNA"/>
</dbReference>
<gene>
    <name evidence="3" type="ORF">ACERLL_03870</name>
</gene>
<dbReference type="InterPro" id="IPR041920">
    <property type="entry name" value="ROS/MUCR_sf"/>
</dbReference>
<evidence type="ECO:0000313" key="3">
    <source>
        <dbReference type="EMBL" id="MFA9459958.1"/>
    </source>
</evidence>
<dbReference type="Pfam" id="PF05443">
    <property type="entry name" value="ROS_MUCR"/>
    <property type="match status" value="1"/>
</dbReference>
<keyword evidence="4" id="KW-1185">Reference proteome</keyword>
<feature type="region of interest" description="Disordered" evidence="2">
    <location>
        <begin position="125"/>
        <end position="150"/>
    </location>
</feature>
<accession>A0ABV4TRJ7</accession>